<dbReference type="InterPro" id="IPR013221">
    <property type="entry name" value="Mur_ligase_cen"/>
</dbReference>
<dbReference type="InterPro" id="IPR000713">
    <property type="entry name" value="Mur_ligase_N"/>
</dbReference>
<organism evidence="13 14">
    <name type="scientific">Kroppenstedtia sanguinis</name>
    <dbReference type="NCBI Taxonomy" id="1380684"/>
    <lineage>
        <taxon>Bacteria</taxon>
        <taxon>Bacillati</taxon>
        <taxon>Bacillota</taxon>
        <taxon>Bacilli</taxon>
        <taxon>Bacillales</taxon>
        <taxon>Thermoactinomycetaceae</taxon>
        <taxon>Kroppenstedtia</taxon>
    </lineage>
</organism>
<dbReference type="NCBIfam" id="NF001126">
    <property type="entry name" value="PRK00139.1-4"/>
    <property type="match status" value="1"/>
</dbReference>
<feature type="binding site" evidence="8">
    <location>
        <position position="467"/>
    </location>
    <ligand>
        <name>meso-2,6-diaminopimelate</name>
        <dbReference type="ChEBI" id="CHEBI:57791"/>
    </ligand>
</feature>
<dbReference type="PANTHER" id="PTHR23135:SF4">
    <property type="entry name" value="UDP-N-ACETYLMURAMOYL-L-ALANYL-D-GLUTAMATE--2,6-DIAMINOPIMELATE LIGASE MURE HOMOLOG, CHLOROPLASTIC"/>
    <property type="match status" value="1"/>
</dbReference>
<evidence type="ECO:0000256" key="5">
    <source>
        <dbReference type="ARBA" id="ARBA00022984"/>
    </source>
</evidence>
<dbReference type="SUPFAM" id="SSF63418">
    <property type="entry name" value="MurE/MurF N-terminal domain"/>
    <property type="match status" value="1"/>
</dbReference>
<feature type="binding site" evidence="8">
    <location>
        <position position="150"/>
    </location>
    <ligand>
        <name>UDP-N-acetyl-alpha-D-muramoyl-L-alanyl-D-glutamate</name>
        <dbReference type="ChEBI" id="CHEBI:83900"/>
    </ligand>
</feature>
<evidence type="ECO:0000313" key="13">
    <source>
        <dbReference type="EMBL" id="MFD1426715.1"/>
    </source>
</evidence>
<comment type="caution">
    <text evidence="13">The sequence shown here is derived from an EMBL/GenBank/DDBJ whole genome shotgun (WGS) entry which is preliminary data.</text>
</comment>
<evidence type="ECO:0000259" key="12">
    <source>
        <dbReference type="Pfam" id="PF08245"/>
    </source>
</evidence>
<feature type="binding site" evidence="8">
    <location>
        <position position="31"/>
    </location>
    <ligand>
        <name>UDP-N-acetyl-alpha-D-muramoyl-L-alanyl-D-glutamate</name>
        <dbReference type="ChEBI" id="CHEBI:83900"/>
    </ligand>
</feature>
<dbReference type="InterPro" id="IPR004101">
    <property type="entry name" value="Mur_ligase_C"/>
</dbReference>
<dbReference type="Gene3D" id="3.40.1190.10">
    <property type="entry name" value="Mur-like, catalytic domain"/>
    <property type="match status" value="1"/>
</dbReference>
<feature type="binding site" evidence="8">
    <location>
        <position position="463"/>
    </location>
    <ligand>
        <name>meso-2,6-diaminopimelate</name>
        <dbReference type="ChEBI" id="CHEBI:57791"/>
    </ligand>
</feature>
<sequence>MNLNTLIDSLVVAQITGNITDLEITGMEVDSRQVRPGDLFIALKGFTVDGHRFIRQAVEKGAQAVVLEEEMEVEVPTIRVPDTRRAMAVLADVFYGHPTHDLNLIAVTGTNGKTTVTHLIRNIFRDCGHETGLIGTINMQIGHKTYPVKNTTPDVLELQQGFRKMVDCGCSHAVIEASSHALHLGRTRGCRFKTAVFTNLTQDHLDYHGTMDHYRAAKGILFGQLGNVYGDQVADQPLAVLNIDDEAGKIYMETTSAQVITYGVEHPADVRGENIRFYSGGTRFTLNTYQGSVDIDMKLMGKFSVYNALAAAAVALGEGISLEKIGEVLSQVEGVPGRLEAVKAGQPFPVLVDYAHTPDSLENVLTTVRGFTKGNVICVVGCGGDRDRSKRPQMARIAAENSDQVVITSDNPRTEDPQGIIEDMLVGVEEFPQNRIQVTPDRAEAIRYAVRNAQADDVVLIAGKGHETYQEINGIRHDFDDREVARTAILGKE</sequence>
<evidence type="ECO:0000256" key="7">
    <source>
        <dbReference type="ARBA" id="ARBA00023316"/>
    </source>
</evidence>
<dbReference type="Gene3D" id="3.90.190.20">
    <property type="entry name" value="Mur ligase, C-terminal domain"/>
    <property type="match status" value="1"/>
</dbReference>
<comment type="similarity">
    <text evidence="2 8">Belongs to the MurCDEF family. MurE subfamily.</text>
</comment>
<dbReference type="Pfam" id="PF01225">
    <property type="entry name" value="Mur_ligase"/>
    <property type="match status" value="1"/>
</dbReference>
<dbReference type="Pfam" id="PF08245">
    <property type="entry name" value="Mur_ligase_M"/>
    <property type="match status" value="1"/>
</dbReference>
<feature type="binding site" evidence="8">
    <location>
        <begin position="410"/>
        <end position="413"/>
    </location>
    <ligand>
        <name>meso-2,6-diaminopimelate</name>
        <dbReference type="ChEBI" id="CHEBI:57791"/>
    </ligand>
</feature>
<comment type="subcellular location">
    <subcellularLocation>
        <location evidence="8 9">Cytoplasm</location>
    </subcellularLocation>
</comment>
<feature type="short sequence motif" description="Meso-diaminopimelate recognition motif" evidence="8">
    <location>
        <begin position="410"/>
        <end position="413"/>
    </location>
</feature>
<comment type="caution">
    <text evidence="8">Lacks conserved residue(s) required for the propagation of feature annotation.</text>
</comment>
<dbReference type="SUPFAM" id="SSF53623">
    <property type="entry name" value="MurD-like peptide ligases, catalytic domain"/>
    <property type="match status" value="1"/>
</dbReference>
<gene>
    <name evidence="8" type="primary">murE</name>
    <name evidence="13" type="ORF">ACFQ4Y_07140</name>
</gene>
<comment type="catalytic activity">
    <reaction evidence="8">
        <text>UDP-N-acetyl-alpha-D-muramoyl-L-alanyl-D-glutamate + meso-2,6-diaminopimelate + ATP = UDP-N-acetyl-alpha-D-muramoyl-L-alanyl-gamma-D-glutamyl-meso-2,6-diaminopimelate + ADP + phosphate + H(+)</text>
        <dbReference type="Rhea" id="RHEA:23676"/>
        <dbReference type="ChEBI" id="CHEBI:15378"/>
        <dbReference type="ChEBI" id="CHEBI:30616"/>
        <dbReference type="ChEBI" id="CHEBI:43474"/>
        <dbReference type="ChEBI" id="CHEBI:57791"/>
        <dbReference type="ChEBI" id="CHEBI:83900"/>
        <dbReference type="ChEBI" id="CHEBI:83905"/>
        <dbReference type="ChEBI" id="CHEBI:456216"/>
        <dbReference type="EC" id="6.3.2.13"/>
    </reaction>
</comment>
<feature type="domain" description="Mur ligase central" evidence="12">
    <location>
        <begin position="107"/>
        <end position="315"/>
    </location>
</feature>
<dbReference type="InterPro" id="IPR036615">
    <property type="entry name" value="Mur_ligase_C_dom_sf"/>
</dbReference>
<evidence type="ECO:0000256" key="2">
    <source>
        <dbReference type="ARBA" id="ARBA00005898"/>
    </source>
</evidence>
<dbReference type="InterPro" id="IPR036565">
    <property type="entry name" value="Mur-like_cat_sf"/>
</dbReference>
<dbReference type="GO" id="GO:0008765">
    <property type="term" value="F:UDP-N-acetylmuramoylalanyl-D-glutamate-2,6-diaminopimelate ligase activity"/>
    <property type="evidence" value="ECO:0007669"/>
    <property type="project" value="UniProtKB-EC"/>
</dbReference>
<dbReference type="EC" id="6.3.2.13" evidence="8"/>
<evidence type="ECO:0000256" key="6">
    <source>
        <dbReference type="ARBA" id="ARBA00023306"/>
    </source>
</evidence>
<keyword evidence="8" id="KW-0460">Magnesium</keyword>
<evidence type="ECO:0000259" key="11">
    <source>
        <dbReference type="Pfam" id="PF02875"/>
    </source>
</evidence>
<keyword evidence="8" id="KW-0067">ATP-binding</keyword>
<dbReference type="EMBL" id="JBHTNU010000005">
    <property type="protein sequence ID" value="MFD1426715.1"/>
    <property type="molecule type" value="Genomic_DNA"/>
</dbReference>
<proteinExistence type="inferred from homology"/>
<keyword evidence="8" id="KW-0547">Nucleotide-binding</keyword>
<accession>A0ABW4C7L6</accession>
<comment type="PTM">
    <text evidence="8">Carboxylation is probably crucial for Mg(2+) binding and, consequently, for the gamma-phosphate positioning of ATP.</text>
</comment>
<comment type="cofactor">
    <cofactor evidence="8">
        <name>Mg(2+)</name>
        <dbReference type="ChEBI" id="CHEBI:18420"/>
    </cofactor>
</comment>
<keyword evidence="14" id="KW-1185">Reference proteome</keyword>
<dbReference type="PANTHER" id="PTHR23135">
    <property type="entry name" value="MUR LIGASE FAMILY MEMBER"/>
    <property type="match status" value="1"/>
</dbReference>
<dbReference type="NCBIfam" id="TIGR01085">
    <property type="entry name" value="murE"/>
    <property type="match status" value="1"/>
</dbReference>
<evidence type="ECO:0000259" key="10">
    <source>
        <dbReference type="Pfam" id="PF01225"/>
    </source>
</evidence>
<keyword evidence="3 8" id="KW-0132">Cell division</keyword>
<evidence type="ECO:0000256" key="3">
    <source>
        <dbReference type="ARBA" id="ARBA00022618"/>
    </source>
</evidence>
<feature type="binding site" evidence="8">
    <location>
        <position position="178"/>
    </location>
    <ligand>
        <name>UDP-N-acetyl-alpha-D-muramoyl-L-alanyl-D-glutamate</name>
        <dbReference type="ChEBI" id="CHEBI:83900"/>
    </ligand>
</feature>
<feature type="domain" description="Mur ligase C-terminal" evidence="11">
    <location>
        <begin position="337"/>
        <end position="465"/>
    </location>
</feature>
<feature type="binding site" evidence="8">
    <location>
        <position position="186"/>
    </location>
    <ligand>
        <name>UDP-N-acetyl-alpha-D-muramoyl-L-alanyl-D-glutamate</name>
        <dbReference type="ChEBI" id="CHEBI:83900"/>
    </ligand>
</feature>
<dbReference type="HAMAP" id="MF_00208">
    <property type="entry name" value="MurE"/>
    <property type="match status" value="1"/>
</dbReference>
<keyword evidence="6 8" id="KW-0131">Cell cycle</keyword>
<dbReference type="Pfam" id="PF02875">
    <property type="entry name" value="Mur_ligase_C"/>
    <property type="match status" value="1"/>
</dbReference>
<dbReference type="NCBIfam" id="NF001124">
    <property type="entry name" value="PRK00139.1-2"/>
    <property type="match status" value="1"/>
</dbReference>
<dbReference type="RefSeq" id="WP_380164057.1">
    <property type="nucleotide sequence ID" value="NZ_JBHTNU010000005.1"/>
</dbReference>
<evidence type="ECO:0000256" key="1">
    <source>
        <dbReference type="ARBA" id="ARBA00004752"/>
    </source>
</evidence>
<name>A0ABW4C7L6_9BACL</name>
<feature type="binding site" evidence="8">
    <location>
        <begin position="151"/>
        <end position="152"/>
    </location>
    <ligand>
        <name>UDP-N-acetyl-alpha-D-muramoyl-L-alanyl-D-glutamate</name>
        <dbReference type="ChEBI" id="CHEBI:83900"/>
    </ligand>
</feature>
<dbReference type="Gene3D" id="3.40.1390.10">
    <property type="entry name" value="MurE/MurF, N-terminal domain"/>
    <property type="match status" value="1"/>
</dbReference>
<dbReference type="InterPro" id="IPR005761">
    <property type="entry name" value="UDP-N-AcMur-Glu-dNH2Pim_ligase"/>
</dbReference>
<dbReference type="Proteomes" id="UP001597282">
    <property type="component" value="Unassembled WGS sequence"/>
</dbReference>
<evidence type="ECO:0000256" key="8">
    <source>
        <dbReference type="HAMAP-Rule" id="MF_00208"/>
    </source>
</evidence>
<feature type="binding site" evidence="8">
    <location>
        <position position="386"/>
    </location>
    <ligand>
        <name>meso-2,6-diaminopimelate</name>
        <dbReference type="ChEBI" id="CHEBI:57791"/>
    </ligand>
</feature>
<dbReference type="InterPro" id="IPR035911">
    <property type="entry name" value="MurE/MurF_N"/>
</dbReference>
<keyword evidence="5 8" id="KW-0573">Peptidoglycan synthesis</keyword>
<evidence type="ECO:0000256" key="4">
    <source>
        <dbReference type="ARBA" id="ARBA00022960"/>
    </source>
</evidence>
<keyword evidence="7 8" id="KW-0961">Cell wall biogenesis/degradation</keyword>
<reference evidence="14" key="1">
    <citation type="journal article" date="2019" name="Int. J. Syst. Evol. Microbiol.">
        <title>The Global Catalogue of Microorganisms (GCM) 10K type strain sequencing project: providing services to taxonomists for standard genome sequencing and annotation.</title>
        <authorList>
            <consortium name="The Broad Institute Genomics Platform"/>
            <consortium name="The Broad Institute Genome Sequencing Center for Infectious Disease"/>
            <person name="Wu L."/>
            <person name="Ma J."/>
        </authorList>
    </citation>
    <scope>NUCLEOTIDE SEQUENCE [LARGE SCALE GENOMIC DNA]</scope>
    <source>
        <strain evidence="14">S1</strain>
    </source>
</reference>
<feature type="modified residue" description="N6-carboxylysine" evidence="8">
    <location>
        <position position="218"/>
    </location>
</feature>
<evidence type="ECO:0000256" key="9">
    <source>
        <dbReference type="RuleBase" id="RU004135"/>
    </source>
</evidence>
<keyword evidence="4 8" id="KW-0133">Cell shape</keyword>
<keyword evidence="8 13" id="KW-0436">Ligase</keyword>
<comment type="pathway">
    <text evidence="1 8 9">Cell wall biogenesis; peptidoglycan biosynthesis.</text>
</comment>
<feature type="binding site" evidence="8">
    <location>
        <begin position="109"/>
        <end position="115"/>
    </location>
    <ligand>
        <name>ATP</name>
        <dbReference type="ChEBI" id="CHEBI:30616"/>
    </ligand>
</feature>
<feature type="domain" description="Mur ligase N-terminal catalytic" evidence="10">
    <location>
        <begin position="23"/>
        <end position="95"/>
    </location>
</feature>
<evidence type="ECO:0000313" key="14">
    <source>
        <dbReference type="Proteomes" id="UP001597282"/>
    </source>
</evidence>
<comment type="function">
    <text evidence="8">Catalyzes the addition of meso-diaminopimelic acid to the nucleotide precursor UDP-N-acetylmuramoyl-L-alanyl-D-glutamate (UMAG) in the biosynthesis of bacterial cell-wall peptidoglycan.</text>
</comment>
<dbReference type="SUPFAM" id="SSF53244">
    <property type="entry name" value="MurD-like peptide ligases, peptide-binding domain"/>
    <property type="match status" value="1"/>
</dbReference>
<protein>
    <recommendedName>
        <fullName evidence="8">UDP-N-acetylmuramoyl-L-alanyl-D-glutamate--2,6-diaminopimelate ligase</fullName>
        <ecNumber evidence="8">6.3.2.13</ecNumber>
    </recommendedName>
    <alternativeName>
        <fullName evidence="8">Meso-A2pm-adding enzyme</fullName>
    </alternativeName>
    <alternativeName>
        <fullName evidence="8">Meso-diaminopimelate-adding enzyme</fullName>
    </alternativeName>
    <alternativeName>
        <fullName evidence="8">UDP-MurNAc-L-Ala-D-Glu:meso-diaminopimelate ligase</fullName>
    </alternativeName>
    <alternativeName>
        <fullName evidence="8">UDP-MurNAc-tripeptide synthetase</fullName>
    </alternativeName>
    <alternativeName>
        <fullName evidence="8">UDP-N-acetylmuramyl-tripeptide synthetase</fullName>
    </alternativeName>
</protein>
<keyword evidence="8" id="KW-0963">Cytoplasm</keyword>